<dbReference type="SMART" id="SM00342">
    <property type="entry name" value="HTH_ARAC"/>
    <property type="match status" value="1"/>
</dbReference>
<keyword evidence="2 5" id="KW-0238">DNA-binding</keyword>
<dbReference type="InterPro" id="IPR009057">
    <property type="entry name" value="Homeodomain-like_sf"/>
</dbReference>
<evidence type="ECO:0000256" key="2">
    <source>
        <dbReference type="ARBA" id="ARBA00023125"/>
    </source>
</evidence>
<dbReference type="Gene3D" id="1.10.10.60">
    <property type="entry name" value="Homeodomain-like"/>
    <property type="match status" value="2"/>
</dbReference>
<sequence>MNNIIKEITPLTHKDCFSIFSREKKSFDFPVHFHEEFELNLIINGAGAKRIVGDHEEEISDIELVLVGPNLSHGWQTYHCKSDSVTEVTIQWHKNLFEDRFLKKNQMILLREMLERSARGILFSEDTAVALSAQLMALNDLKGFTAVMELINILHELSIAENARTLSRVALDNNQILNPNSRRIDKAFEYMNANYQKQITLKELAQLISMTDVSFSRFISKRTGNTFVDTLNEIRLAHATRMLIETNMPIADISVNCGFNNISNFNRIFKKKKFCTPKEFRENFCGTSVFI</sequence>
<dbReference type="OrthoDB" id="9787988at2"/>
<gene>
    <name evidence="5" type="ORF">SAMN06265348_103369</name>
</gene>
<evidence type="ECO:0000313" key="5">
    <source>
        <dbReference type="EMBL" id="SMO56344.1"/>
    </source>
</evidence>
<keyword evidence="6" id="KW-1185">Reference proteome</keyword>
<protein>
    <submittedName>
        <fullName evidence="5">AraC-type DNA-binding protein</fullName>
    </submittedName>
</protein>
<dbReference type="PANTHER" id="PTHR43280:SF27">
    <property type="entry name" value="TRANSCRIPTIONAL REGULATOR MTLR"/>
    <property type="match status" value="1"/>
</dbReference>
<evidence type="ECO:0000256" key="3">
    <source>
        <dbReference type="ARBA" id="ARBA00023163"/>
    </source>
</evidence>
<dbReference type="PANTHER" id="PTHR43280">
    <property type="entry name" value="ARAC-FAMILY TRANSCRIPTIONAL REGULATOR"/>
    <property type="match status" value="1"/>
</dbReference>
<proteinExistence type="predicted"/>
<name>A0A521CAE8_9SPHI</name>
<dbReference type="PROSITE" id="PS01124">
    <property type="entry name" value="HTH_ARAC_FAMILY_2"/>
    <property type="match status" value="1"/>
</dbReference>
<dbReference type="InterPro" id="IPR018060">
    <property type="entry name" value="HTH_AraC"/>
</dbReference>
<dbReference type="SUPFAM" id="SSF46689">
    <property type="entry name" value="Homeodomain-like"/>
    <property type="match status" value="2"/>
</dbReference>
<evidence type="ECO:0000313" key="6">
    <source>
        <dbReference type="Proteomes" id="UP000320300"/>
    </source>
</evidence>
<dbReference type="EMBL" id="FXTN01000003">
    <property type="protein sequence ID" value="SMO56344.1"/>
    <property type="molecule type" value="Genomic_DNA"/>
</dbReference>
<evidence type="ECO:0000256" key="1">
    <source>
        <dbReference type="ARBA" id="ARBA00023015"/>
    </source>
</evidence>
<dbReference type="Proteomes" id="UP000320300">
    <property type="component" value="Unassembled WGS sequence"/>
</dbReference>
<evidence type="ECO:0000259" key="4">
    <source>
        <dbReference type="PROSITE" id="PS01124"/>
    </source>
</evidence>
<accession>A0A521CAE8</accession>
<organism evidence="5 6">
    <name type="scientific">Pedobacter westerhofensis</name>
    <dbReference type="NCBI Taxonomy" id="425512"/>
    <lineage>
        <taxon>Bacteria</taxon>
        <taxon>Pseudomonadati</taxon>
        <taxon>Bacteroidota</taxon>
        <taxon>Sphingobacteriia</taxon>
        <taxon>Sphingobacteriales</taxon>
        <taxon>Sphingobacteriaceae</taxon>
        <taxon>Pedobacter</taxon>
    </lineage>
</organism>
<dbReference type="GO" id="GO:0043565">
    <property type="term" value="F:sequence-specific DNA binding"/>
    <property type="evidence" value="ECO:0007669"/>
    <property type="project" value="InterPro"/>
</dbReference>
<dbReference type="Pfam" id="PF12833">
    <property type="entry name" value="HTH_18"/>
    <property type="match status" value="1"/>
</dbReference>
<dbReference type="GO" id="GO:0003700">
    <property type="term" value="F:DNA-binding transcription factor activity"/>
    <property type="evidence" value="ECO:0007669"/>
    <property type="project" value="InterPro"/>
</dbReference>
<keyword evidence="1" id="KW-0805">Transcription regulation</keyword>
<dbReference type="RefSeq" id="WP_142527546.1">
    <property type="nucleotide sequence ID" value="NZ_CBCSJO010000004.1"/>
</dbReference>
<feature type="domain" description="HTH araC/xylS-type" evidence="4">
    <location>
        <begin position="185"/>
        <end position="283"/>
    </location>
</feature>
<keyword evidence="3" id="KW-0804">Transcription</keyword>
<dbReference type="AlphaFoldDB" id="A0A521CAE8"/>
<reference evidence="5 6" key="1">
    <citation type="submission" date="2017-05" db="EMBL/GenBank/DDBJ databases">
        <authorList>
            <person name="Varghese N."/>
            <person name="Submissions S."/>
        </authorList>
    </citation>
    <scope>NUCLEOTIDE SEQUENCE [LARGE SCALE GENOMIC DNA]</scope>
    <source>
        <strain evidence="5 6">DSM 19036</strain>
    </source>
</reference>